<organismHost>
    <name type="scientific">Ornithodoros moubata</name>
    <name type="common">Soft tick</name>
    <name type="synonym">Argasid tick</name>
    <dbReference type="NCBI Taxonomy" id="6938"/>
</organismHost>
<feature type="transmembrane region" description="Helical" evidence="1">
    <location>
        <begin position="41"/>
        <end position="60"/>
    </location>
</feature>
<accession>A0A5B8XAF8</accession>
<keyword evidence="1" id="KW-0812">Transmembrane</keyword>
<organismHost>
    <name type="scientific">Sus scrofa</name>
    <name type="common">Pig</name>
    <dbReference type="NCBI Taxonomy" id="9823"/>
</organismHost>
<organismHost>
    <name type="scientific">Ornithodoros</name>
    <name type="common">relapsing fever ticks</name>
    <dbReference type="NCBI Taxonomy" id="6937"/>
</organismHost>
<organismHost>
    <name type="scientific">Phacochoerus aethiopicus</name>
    <name type="common">Warthog</name>
    <dbReference type="NCBI Taxonomy" id="85517"/>
</organismHost>
<reference evidence="4" key="2">
    <citation type="submission" date="2019-07" db="EMBL/GenBank/DDBJ databases">
        <title>Complete genome sequence of virulent African swine fever virus isolated from a domestic pig in Ukraine.</title>
        <authorList>
            <person name="Kovalenko G."/>
            <person name="Ducluzeau A.-L."/>
            <person name="Ishchenko L."/>
            <person name="Sushko M."/>
            <person name="Sapachova M."/>
            <person name="Rudova N."/>
            <person name="Solodiankin O."/>
            <person name="Gerilovych A."/>
            <person name="Dagdag R."/>
            <person name="Redlinger M."/>
            <person name="Bezymennyi M."/>
            <person name="Frant M."/>
            <person name="Lange C.E."/>
            <person name="Dubchak I."/>
            <person name="Mezhenskyii A."/>
            <person name="Nychyk S."/>
            <person name="Bortz E."/>
            <person name="Drown D.M."/>
        </authorList>
    </citation>
    <scope>NUCLEOTIDE SEQUENCE [LARGE SCALE GENOMIC DNA]</scope>
</reference>
<proteinExistence type="predicted"/>
<dbReference type="Proteomes" id="UP000321214">
    <property type="component" value="Segment"/>
</dbReference>
<reference evidence="3" key="1">
    <citation type="journal article" date="2019" name="Microbiol. Resour. Announc.">
        <title>Complete Genome Sequence of a Virulent African Swine Fever Virus from a Domestic Pig in Ukraine.</title>
        <authorList>
            <person name="Kovalenko G."/>
            <person name="Ducluzeau A.L."/>
            <person name="Ishchenko L."/>
            <person name="Sushko M."/>
            <person name="Sapachova M."/>
            <person name="Rudova N."/>
            <person name="Solodiankin O."/>
            <person name="Gerilovych A."/>
            <person name="Dagdag R."/>
            <person name="Redlinger M."/>
            <person name="Bezymennyi M."/>
            <person name="Frant M."/>
            <person name="Lange C.E."/>
            <person name="Dubchak I."/>
            <person name="Mezhenskyi A.A."/>
            <person name="Nychyk S."/>
            <person name="Bortz E."/>
            <person name="Drown D.M."/>
        </authorList>
    </citation>
    <scope>NUCLEOTIDE SEQUENCE</scope>
    <source>
        <strain evidence="3">ASFV/Kyiv/2016/131</strain>
    </source>
</reference>
<feature type="transmembrane region" description="Helical" evidence="1">
    <location>
        <begin position="6"/>
        <end position="34"/>
    </location>
</feature>
<evidence type="ECO:0000313" key="2">
    <source>
        <dbReference type="EMBL" id="QED21538.1"/>
    </source>
</evidence>
<name>A0A5B8XAF8_ASF</name>
<organism evidence="3 4">
    <name type="scientific">African swine fever virus</name>
    <name type="common">ASFV</name>
    <dbReference type="NCBI Taxonomy" id="10497"/>
    <lineage>
        <taxon>Viruses</taxon>
        <taxon>Varidnaviria</taxon>
        <taxon>Bamfordvirae</taxon>
        <taxon>Nucleocytoviricota</taxon>
        <taxon>Pokkesviricetes</taxon>
        <taxon>Asfuvirales</taxon>
        <taxon>Asfarviridae</taxon>
        <taxon>Asfivirus</taxon>
        <taxon>Asfivirus haemorrhagiae</taxon>
    </lineage>
</organism>
<evidence type="ECO:0000313" key="4">
    <source>
        <dbReference type="Proteomes" id="UP000321214"/>
    </source>
</evidence>
<dbReference type="EMBL" id="MN194591">
    <property type="protein sequence ID" value="QED21781.1"/>
    <property type="molecule type" value="Genomic_DNA"/>
</dbReference>
<keyword evidence="1" id="KW-0472">Membrane</keyword>
<dbReference type="EMBL" id="MN194591">
    <property type="protein sequence ID" value="QED21538.1"/>
    <property type="molecule type" value="Genomic_DNA"/>
</dbReference>
<evidence type="ECO:0000256" key="1">
    <source>
        <dbReference type="SAM" id="Phobius"/>
    </source>
</evidence>
<organismHost>
    <name type="scientific">Phacochoerus africanus</name>
    <name type="common">Warthog</name>
    <dbReference type="NCBI Taxonomy" id="41426"/>
</organismHost>
<organismHost>
    <name type="scientific">Potamochoerus larvatus</name>
    <name type="common">Bushpig</name>
    <dbReference type="NCBI Taxonomy" id="273792"/>
</organismHost>
<protein>
    <submittedName>
        <fullName evidence="3">Uncharacterized protein</fullName>
    </submittedName>
</protein>
<evidence type="ECO:0000313" key="3">
    <source>
        <dbReference type="EMBL" id="QED21781.1"/>
    </source>
</evidence>
<gene>
    <name evidence="2" type="ORF">ASFV_Kyiv_2016_131_00002</name>
    <name evidence="3" type="ORF">ASFV_Kyiv_2016_131_00245</name>
</gene>
<keyword evidence="1" id="KW-1133">Transmembrane helix</keyword>
<sequence length="63" mass="7357">MYSCDVWCLIYMLLAFLIFALKCYVTTVLCVIFIHLIGRRAALYFLLGGLAVFYWWQAAINKI</sequence>